<reference evidence="1 2" key="1">
    <citation type="submission" date="2021-06" db="EMBL/GenBank/DDBJ databases">
        <title>Caerostris darwini draft genome.</title>
        <authorList>
            <person name="Kono N."/>
            <person name="Arakawa K."/>
        </authorList>
    </citation>
    <scope>NUCLEOTIDE SEQUENCE [LARGE SCALE GENOMIC DNA]</scope>
</reference>
<protein>
    <submittedName>
        <fullName evidence="1">Uncharacterized protein</fullName>
    </submittedName>
</protein>
<comment type="caution">
    <text evidence="1">The sequence shown here is derived from an EMBL/GenBank/DDBJ whole genome shotgun (WGS) entry which is preliminary data.</text>
</comment>
<accession>A0AAV4S933</accession>
<sequence>MHAVLPDVLHYYIILSTILPKKKNVEHMLTSKLLTFKSEPFTSGTRKCGMYVPHTLRTPRGTPFRKGGDEKSFCSTLFTGDELDTAD</sequence>
<dbReference type="Proteomes" id="UP001054837">
    <property type="component" value="Unassembled WGS sequence"/>
</dbReference>
<dbReference type="AlphaFoldDB" id="A0AAV4S933"/>
<organism evidence="1 2">
    <name type="scientific">Caerostris darwini</name>
    <dbReference type="NCBI Taxonomy" id="1538125"/>
    <lineage>
        <taxon>Eukaryota</taxon>
        <taxon>Metazoa</taxon>
        <taxon>Ecdysozoa</taxon>
        <taxon>Arthropoda</taxon>
        <taxon>Chelicerata</taxon>
        <taxon>Arachnida</taxon>
        <taxon>Araneae</taxon>
        <taxon>Araneomorphae</taxon>
        <taxon>Entelegynae</taxon>
        <taxon>Araneoidea</taxon>
        <taxon>Araneidae</taxon>
        <taxon>Caerostris</taxon>
    </lineage>
</organism>
<keyword evidence="2" id="KW-1185">Reference proteome</keyword>
<gene>
    <name evidence="1" type="ORF">CDAR_558491</name>
</gene>
<evidence type="ECO:0000313" key="1">
    <source>
        <dbReference type="EMBL" id="GIY28902.1"/>
    </source>
</evidence>
<name>A0AAV4S933_9ARAC</name>
<proteinExistence type="predicted"/>
<evidence type="ECO:0000313" key="2">
    <source>
        <dbReference type="Proteomes" id="UP001054837"/>
    </source>
</evidence>
<dbReference type="EMBL" id="BPLQ01007235">
    <property type="protein sequence ID" value="GIY28902.1"/>
    <property type="molecule type" value="Genomic_DNA"/>
</dbReference>